<keyword evidence="4" id="KW-1185">Reference proteome</keyword>
<dbReference type="PANTHER" id="PTHR45631:SF202">
    <property type="entry name" value="SENESCENCE-INDUCED RECEPTOR-LIKE SERINE_THREONINE-PROTEIN KINASE"/>
    <property type="match status" value="1"/>
</dbReference>
<reference evidence="3" key="1">
    <citation type="journal article" date="2017" name="Gigascience">
        <title>The genome draft of coconut (Cocos nucifera).</title>
        <authorList>
            <person name="Xiao Y."/>
            <person name="Xu P."/>
            <person name="Fan H."/>
            <person name="Baudouin L."/>
            <person name="Xia W."/>
            <person name="Bocs S."/>
            <person name="Xu J."/>
            <person name="Li Q."/>
            <person name="Guo A."/>
            <person name="Zhou L."/>
            <person name="Li J."/>
            <person name="Wu Y."/>
            <person name="Ma Z."/>
            <person name="Armero A."/>
            <person name="Issali A.E."/>
            <person name="Liu N."/>
            <person name="Peng M."/>
            <person name="Yang Y."/>
        </authorList>
    </citation>
    <scope>NUCLEOTIDE SEQUENCE</scope>
    <source>
        <tissue evidence="3">Spear leaf of Hainan Tall coconut</tissue>
    </source>
</reference>
<protein>
    <submittedName>
        <fullName evidence="3">Putative LRR receptor-like serine/threonine-protein kinase IOS1</fullName>
    </submittedName>
</protein>
<dbReference type="Proteomes" id="UP000797356">
    <property type="component" value="Chromosome 1"/>
</dbReference>
<dbReference type="GO" id="GO:0016301">
    <property type="term" value="F:kinase activity"/>
    <property type="evidence" value="ECO:0007669"/>
    <property type="project" value="UniProtKB-KW"/>
</dbReference>
<feature type="domain" description="Malectin-like" evidence="2">
    <location>
        <begin position="6"/>
        <end position="153"/>
    </location>
</feature>
<accession>A0A8K0HWF6</accession>
<evidence type="ECO:0000256" key="1">
    <source>
        <dbReference type="ARBA" id="ARBA00004167"/>
    </source>
</evidence>
<evidence type="ECO:0000313" key="4">
    <source>
        <dbReference type="Proteomes" id="UP000797356"/>
    </source>
</evidence>
<comment type="caution">
    <text evidence="3">The sequence shown here is derived from an EMBL/GenBank/DDBJ whole genome shotgun (WGS) entry which is preliminary data.</text>
</comment>
<comment type="subcellular location">
    <subcellularLocation>
        <location evidence="1">Membrane</location>
        <topology evidence="1">Single-pass membrane protein</topology>
    </subcellularLocation>
</comment>
<keyword evidence="3" id="KW-0808">Transferase</keyword>
<dbReference type="GO" id="GO:0016020">
    <property type="term" value="C:membrane"/>
    <property type="evidence" value="ECO:0007669"/>
    <property type="project" value="UniProtKB-SubCell"/>
</dbReference>
<dbReference type="PANTHER" id="PTHR45631">
    <property type="entry name" value="OS07G0107800 PROTEIN-RELATED"/>
    <property type="match status" value="1"/>
</dbReference>
<keyword evidence="3" id="KW-0675">Receptor</keyword>
<dbReference type="InterPro" id="IPR024788">
    <property type="entry name" value="Malectin-like_Carb-bd_dom"/>
</dbReference>
<reference evidence="3" key="2">
    <citation type="submission" date="2019-07" db="EMBL/GenBank/DDBJ databases">
        <authorList>
            <person name="Yang Y."/>
            <person name="Bocs S."/>
            <person name="Baudouin L."/>
        </authorList>
    </citation>
    <scope>NUCLEOTIDE SEQUENCE</scope>
    <source>
        <tissue evidence="3">Spear leaf of Hainan Tall coconut</tissue>
    </source>
</reference>
<dbReference type="OrthoDB" id="785492at2759"/>
<gene>
    <name evidence="3" type="ORF">COCNU_01G017590</name>
</gene>
<organism evidence="3 4">
    <name type="scientific">Cocos nucifera</name>
    <name type="common">Coconut palm</name>
    <dbReference type="NCBI Taxonomy" id="13894"/>
    <lineage>
        <taxon>Eukaryota</taxon>
        <taxon>Viridiplantae</taxon>
        <taxon>Streptophyta</taxon>
        <taxon>Embryophyta</taxon>
        <taxon>Tracheophyta</taxon>
        <taxon>Spermatophyta</taxon>
        <taxon>Magnoliopsida</taxon>
        <taxon>Liliopsida</taxon>
        <taxon>Arecaceae</taxon>
        <taxon>Arecoideae</taxon>
        <taxon>Cocoseae</taxon>
        <taxon>Attaleinae</taxon>
        <taxon>Cocos</taxon>
    </lineage>
</organism>
<dbReference type="EMBL" id="CM017872">
    <property type="protein sequence ID" value="KAG1327825.1"/>
    <property type="molecule type" value="Genomic_DNA"/>
</dbReference>
<evidence type="ECO:0000259" key="2">
    <source>
        <dbReference type="Pfam" id="PF12819"/>
    </source>
</evidence>
<keyword evidence="3" id="KW-0418">Kinase</keyword>
<dbReference type="AlphaFoldDB" id="A0A8K0HWF6"/>
<sequence length="174" mass="20141">MKVSLYPNDTYDRIWWPWNNPPDWLRINTSETIQNIPGDAFQVPSIVMSSAVTPSDNTSLFFYWDSQSGLVRPVYYAYMHFAEFDILPPNKRRLINVIVNEQVDKRNIRPRHLLSTHVTLSYEIESSTRYNFSITRATDSILPPIFNALEVYSALSLPNLASDRTDGTSFLNFN</sequence>
<evidence type="ECO:0000313" key="3">
    <source>
        <dbReference type="EMBL" id="KAG1327825.1"/>
    </source>
</evidence>
<proteinExistence type="predicted"/>
<name>A0A8K0HWF6_COCNU</name>
<dbReference type="Pfam" id="PF12819">
    <property type="entry name" value="Malectin_like"/>
    <property type="match status" value="1"/>
</dbReference>